<protein>
    <recommendedName>
        <fullName evidence="1">DNA 3'-5' helicase II</fullName>
    </recommendedName>
</protein>
<keyword evidence="4" id="KW-1185">Reference proteome</keyword>
<feature type="domain" description="NERD" evidence="2">
    <location>
        <begin position="16"/>
        <end position="110"/>
    </location>
</feature>
<evidence type="ECO:0000313" key="3">
    <source>
        <dbReference type="EMBL" id="NDV14272.1"/>
    </source>
</evidence>
<dbReference type="GO" id="GO:0043138">
    <property type="term" value="F:3'-5' DNA helicase activity"/>
    <property type="evidence" value="ECO:0007669"/>
    <property type="project" value="TreeGrafter"/>
</dbReference>
<evidence type="ECO:0000259" key="2">
    <source>
        <dbReference type="Pfam" id="PF08378"/>
    </source>
</evidence>
<dbReference type="InterPro" id="IPR011528">
    <property type="entry name" value="NERD"/>
</dbReference>
<dbReference type="Pfam" id="PF08378">
    <property type="entry name" value="NERD"/>
    <property type="match status" value="1"/>
</dbReference>
<dbReference type="GO" id="GO:0005524">
    <property type="term" value="F:ATP binding"/>
    <property type="evidence" value="ECO:0007669"/>
    <property type="project" value="InterPro"/>
</dbReference>
<sequence length="543" mass="60299">MARIFSLGDPDKTPKSEKVILEALGRLSDEWMVLHSVAWQSPRGGRQGDGESDFVILHPSHGAIVLEAKGGGVELTDGCWYTNNREGRHKIKDPFQQATDSKHALLAYFREALPWFPAKARICHGVVFPDINVNSRFEAAGPLPIVVDAAGIRDIERSLLTISTYWKNSSKLTPKDVDEIKSKLAPSTAIRPILSTWARRVSDELIHLTHEQIGTLDGLARNRRAAILGGAGTGKTLLAVEKAKRLAENGFQVLLVCYNELLGKHLEAEFSDCGLVKVSRFHSLVMEMARRAKIAIPKELDERWWSEEAPLILLDAAKACDFSPDAVLVDEAQDFEWDWIESLLSIMRDPTHGVCYVFADPLQDLYRRPWEPPSSWTQYEITKNCRNSLPIAKRVASVVGLAEPSVGAPGPEPVFSSTDFRTVRFSTVQRWAQELIEKEGFEPSEITVLVDKPSTATELRLLSAGSTPFCRHGEQGVMVETIKRFKGLEAEVILVVYPTAGIDKVRENIRESAYVALSRARSVLYVFAPAADRADLGFGSSEK</sequence>
<dbReference type="RefSeq" id="WP_163317929.1">
    <property type="nucleotide sequence ID" value="NZ_JAAGAA010000019.1"/>
</dbReference>
<reference evidence="3 4" key="1">
    <citation type="submission" date="2020-02" db="EMBL/GenBank/DDBJ databases">
        <authorList>
            <person name="Yang Z."/>
        </authorList>
    </citation>
    <scope>NUCLEOTIDE SEQUENCE [LARGE SCALE GENOMIC DNA]</scope>
    <source>
        <strain evidence="3 4">HX-7-9</strain>
    </source>
</reference>
<dbReference type="InterPro" id="IPR000212">
    <property type="entry name" value="DNA_helicase_UvrD/REP"/>
</dbReference>
<dbReference type="AlphaFoldDB" id="A0A6B2KVK2"/>
<dbReference type="GO" id="GO:0003677">
    <property type="term" value="F:DNA binding"/>
    <property type="evidence" value="ECO:0007669"/>
    <property type="project" value="InterPro"/>
</dbReference>
<dbReference type="GO" id="GO:0000725">
    <property type="term" value="P:recombinational repair"/>
    <property type="evidence" value="ECO:0007669"/>
    <property type="project" value="TreeGrafter"/>
</dbReference>
<dbReference type="PANTHER" id="PTHR11070:SF2">
    <property type="entry name" value="ATP-DEPENDENT DNA HELICASE SRS2"/>
    <property type="match status" value="1"/>
</dbReference>
<dbReference type="EMBL" id="JAAGAA010000019">
    <property type="protein sequence ID" value="NDV14272.1"/>
    <property type="molecule type" value="Genomic_DNA"/>
</dbReference>
<gene>
    <name evidence="3" type="ORF">GZH52_15990</name>
</gene>
<dbReference type="Pfam" id="PF13245">
    <property type="entry name" value="AAA_19"/>
    <property type="match status" value="1"/>
</dbReference>
<accession>A0A6B2KVK2</accession>
<dbReference type="SUPFAM" id="SSF52540">
    <property type="entry name" value="P-loop containing nucleoside triphosphate hydrolases"/>
    <property type="match status" value="1"/>
</dbReference>
<dbReference type="InterPro" id="IPR027417">
    <property type="entry name" value="P-loop_NTPase"/>
</dbReference>
<proteinExistence type="predicted"/>
<comment type="caution">
    <text evidence="3">The sequence shown here is derived from an EMBL/GenBank/DDBJ whole genome shotgun (WGS) entry which is preliminary data.</text>
</comment>
<name>A0A6B2KVK2_9NEIS</name>
<dbReference type="Proteomes" id="UP000482578">
    <property type="component" value="Unassembled WGS sequence"/>
</dbReference>
<evidence type="ECO:0000313" key="4">
    <source>
        <dbReference type="Proteomes" id="UP000482578"/>
    </source>
</evidence>
<organism evidence="3 4">
    <name type="scientific">Crenobacter caeni</name>
    <dbReference type="NCBI Taxonomy" id="2705474"/>
    <lineage>
        <taxon>Bacteria</taxon>
        <taxon>Pseudomonadati</taxon>
        <taxon>Pseudomonadota</taxon>
        <taxon>Betaproteobacteria</taxon>
        <taxon>Neisseriales</taxon>
        <taxon>Neisseriaceae</taxon>
        <taxon>Crenobacter</taxon>
    </lineage>
</organism>
<dbReference type="Gene3D" id="3.40.50.300">
    <property type="entry name" value="P-loop containing nucleotide triphosphate hydrolases"/>
    <property type="match status" value="2"/>
</dbReference>
<evidence type="ECO:0000256" key="1">
    <source>
        <dbReference type="ARBA" id="ARBA00034923"/>
    </source>
</evidence>
<dbReference type="PANTHER" id="PTHR11070">
    <property type="entry name" value="UVRD / RECB / PCRA DNA HELICASE FAMILY MEMBER"/>
    <property type="match status" value="1"/>
</dbReference>